<dbReference type="EMBL" id="BMED01000005">
    <property type="protein sequence ID" value="GGC90756.1"/>
    <property type="molecule type" value="Genomic_DNA"/>
</dbReference>
<dbReference type="InterPro" id="IPR003776">
    <property type="entry name" value="YcaO-like_dom"/>
</dbReference>
<dbReference type="Pfam" id="PF02624">
    <property type="entry name" value="YcaO"/>
    <property type="match status" value="1"/>
</dbReference>
<proteinExistence type="predicted"/>
<dbReference type="PANTHER" id="PTHR37809:SF1">
    <property type="entry name" value="RIBOSOMAL PROTEIN S12 METHYLTHIOTRANSFERASE ACCESSORY FACTOR YCAO"/>
    <property type="match status" value="1"/>
</dbReference>
<protein>
    <recommendedName>
        <fullName evidence="1">YcaO domain-containing protein</fullName>
    </recommendedName>
</protein>
<dbReference type="PROSITE" id="PS51664">
    <property type="entry name" value="YCAO"/>
    <property type="match status" value="1"/>
</dbReference>
<feature type="domain" description="YcaO" evidence="1">
    <location>
        <begin position="69"/>
        <end position="410"/>
    </location>
</feature>
<evidence type="ECO:0000259" key="1">
    <source>
        <dbReference type="PROSITE" id="PS51664"/>
    </source>
</evidence>
<keyword evidence="3" id="KW-1185">Reference proteome</keyword>
<name>A0A916XNY6_9BURK</name>
<dbReference type="AlphaFoldDB" id="A0A916XNY6"/>
<dbReference type="Gene3D" id="3.30.160.660">
    <property type="match status" value="1"/>
</dbReference>
<comment type="caution">
    <text evidence="2">The sequence shown here is derived from an EMBL/GenBank/DDBJ whole genome shotgun (WGS) entry which is preliminary data.</text>
</comment>
<reference evidence="2" key="2">
    <citation type="submission" date="2020-09" db="EMBL/GenBank/DDBJ databases">
        <authorList>
            <person name="Sun Q."/>
            <person name="Zhou Y."/>
        </authorList>
    </citation>
    <scope>NUCLEOTIDE SEQUENCE</scope>
    <source>
        <strain evidence="2">CGMCC 1.10998</strain>
    </source>
</reference>
<dbReference type="Proteomes" id="UP000637423">
    <property type="component" value="Unassembled WGS sequence"/>
</dbReference>
<accession>A0A916XNY6</accession>
<organism evidence="2 3">
    <name type="scientific">Undibacterium terreum</name>
    <dbReference type="NCBI Taxonomy" id="1224302"/>
    <lineage>
        <taxon>Bacteria</taxon>
        <taxon>Pseudomonadati</taxon>
        <taxon>Pseudomonadota</taxon>
        <taxon>Betaproteobacteria</taxon>
        <taxon>Burkholderiales</taxon>
        <taxon>Oxalobacteraceae</taxon>
        <taxon>Undibacterium</taxon>
    </lineage>
</organism>
<evidence type="ECO:0000313" key="3">
    <source>
        <dbReference type="Proteomes" id="UP000637423"/>
    </source>
</evidence>
<dbReference type="NCBIfam" id="TIGR00702">
    <property type="entry name" value="YcaO-type kinase domain"/>
    <property type="match status" value="1"/>
</dbReference>
<sequence length="410" mass="44132">MSPAAAAIRMNSSLRVRPIAESLKYAKELAVLRGITRVTDTTPLDRIGIPVFASIRPGAVEGSLCVNAGKGLLPEEAQIGAYMESIEFSFAEEGGAHVGFQQSTIAEMLASYDGQLELSDFSPLMGKTAGPSDKIKVTPAELVGTGKAVLVPSELVFLPFLSADAEPLFGRGTSCGLASGNSVEEASVHALAELIEHDIASFEFIHDTSSLIDTTQLTGAARALVEKIEQADFHVYLRHVENCFGMPYFHAVIAENSEFAAVNICGGYGVHPVKEIAAIRALAEAAQSRLSTIHGGRDDLSKYPKLWGELGRAAELAAIAEYRAELADNSREVDFESIADWSGSELSLDAAWTAMVDALNKNGIHQIIRVVFTEPQHKLQVVKLIVPKMEDCHSGSMRFGPRLRAYVNSF</sequence>
<reference evidence="2" key="1">
    <citation type="journal article" date="2014" name="Int. J. Syst. Evol. Microbiol.">
        <title>Complete genome sequence of Corynebacterium casei LMG S-19264T (=DSM 44701T), isolated from a smear-ripened cheese.</title>
        <authorList>
            <consortium name="US DOE Joint Genome Institute (JGI-PGF)"/>
            <person name="Walter F."/>
            <person name="Albersmeier A."/>
            <person name="Kalinowski J."/>
            <person name="Ruckert C."/>
        </authorList>
    </citation>
    <scope>NUCLEOTIDE SEQUENCE</scope>
    <source>
        <strain evidence="2">CGMCC 1.10998</strain>
    </source>
</reference>
<gene>
    <name evidence="2" type="ORF">GCM10011396_42520</name>
</gene>
<dbReference type="PANTHER" id="PTHR37809">
    <property type="entry name" value="RIBOSOMAL PROTEIN S12 METHYLTHIOTRANSFERASE ACCESSORY FACTOR YCAO"/>
    <property type="match status" value="1"/>
</dbReference>
<evidence type="ECO:0000313" key="2">
    <source>
        <dbReference type="EMBL" id="GGC90756.1"/>
    </source>
</evidence>